<feature type="region of interest" description="Disordered" evidence="1">
    <location>
        <begin position="1"/>
        <end position="49"/>
    </location>
</feature>
<dbReference type="Pfam" id="PF24914">
    <property type="entry name" value="ACR10_N"/>
    <property type="match status" value="1"/>
</dbReference>
<dbReference type="GeneID" id="17039639"/>
<reference evidence="3 4" key="1">
    <citation type="journal article" date="2012" name="Genome Biol.">
        <title>The genome of the polar eukaryotic microalga coccomyxa subellipsoidea reveals traits of cold adaptation.</title>
        <authorList>
            <person name="Blanc G."/>
            <person name="Agarkova I."/>
            <person name="Grimwood J."/>
            <person name="Kuo A."/>
            <person name="Brueggeman A."/>
            <person name="Dunigan D."/>
            <person name="Gurnon J."/>
            <person name="Ladunga I."/>
            <person name="Lindquist E."/>
            <person name="Lucas S."/>
            <person name="Pangilinan J."/>
            <person name="Proschold T."/>
            <person name="Salamov A."/>
            <person name="Schmutz J."/>
            <person name="Weeks D."/>
            <person name="Yamada T."/>
            <person name="Claverie J.M."/>
            <person name="Grigoriev I."/>
            <person name="Van Etten J."/>
            <person name="Lomsadze A."/>
            <person name="Borodovsky M."/>
        </authorList>
    </citation>
    <scope>NUCLEOTIDE SEQUENCE [LARGE SCALE GENOMIC DNA]</scope>
    <source>
        <strain evidence="3 4">C-169</strain>
    </source>
</reference>
<evidence type="ECO:0000259" key="2">
    <source>
        <dbReference type="Pfam" id="PF24914"/>
    </source>
</evidence>
<dbReference type="EMBL" id="AGSI01000012">
    <property type="protein sequence ID" value="EIE21655.1"/>
    <property type="molecule type" value="Genomic_DNA"/>
</dbReference>
<dbReference type="AlphaFoldDB" id="I0YTD6"/>
<dbReference type="KEGG" id="csl:COCSUDRAFT_56852"/>
<proteinExistence type="predicted"/>
<evidence type="ECO:0000256" key="1">
    <source>
        <dbReference type="SAM" id="MobiDB-lite"/>
    </source>
</evidence>
<name>I0YTD6_COCSC</name>
<protein>
    <recommendedName>
        <fullName evidence="2">ACT domain-containing protein</fullName>
    </recommendedName>
</protein>
<gene>
    <name evidence="3" type="ORF">COCSUDRAFT_56852</name>
</gene>
<evidence type="ECO:0000313" key="3">
    <source>
        <dbReference type="EMBL" id="EIE21655.1"/>
    </source>
</evidence>
<sequence length="78" mass="8472">MAQVAQLPSFGSGALRQSSFERPRSLSQEEEETVDVSVRPTIGGDEDADREVRIPCPDAIGLGCDIARLLLDFGLRII</sequence>
<feature type="domain" description="ACT" evidence="2">
    <location>
        <begin position="48"/>
        <end position="77"/>
    </location>
</feature>
<dbReference type="RefSeq" id="XP_005646199.1">
    <property type="nucleotide sequence ID" value="XM_005646142.1"/>
</dbReference>
<comment type="caution">
    <text evidence="3">The sequence shown here is derived from an EMBL/GenBank/DDBJ whole genome shotgun (WGS) entry which is preliminary data.</text>
</comment>
<dbReference type="OrthoDB" id="1923276at2759"/>
<accession>I0YTD6</accession>
<evidence type="ECO:0000313" key="4">
    <source>
        <dbReference type="Proteomes" id="UP000007264"/>
    </source>
</evidence>
<dbReference type="Proteomes" id="UP000007264">
    <property type="component" value="Unassembled WGS sequence"/>
</dbReference>
<dbReference type="InterPro" id="IPR056816">
    <property type="entry name" value="ACR2/9/10_N"/>
</dbReference>
<organism evidence="3 4">
    <name type="scientific">Coccomyxa subellipsoidea (strain C-169)</name>
    <name type="common">Green microalga</name>
    <dbReference type="NCBI Taxonomy" id="574566"/>
    <lineage>
        <taxon>Eukaryota</taxon>
        <taxon>Viridiplantae</taxon>
        <taxon>Chlorophyta</taxon>
        <taxon>core chlorophytes</taxon>
        <taxon>Trebouxiophyceae</taxon>
        <taxon>Trebouxiophyceae incertae sedis</taxon>
        <taxon>Coccomyxaceae</taxon>
        <taxon>Coccomyxa</taxon>
        <taxon>Coccomyxa subellipsoidea</taxon>
    </lineage>
</organism>
<keyword evidence="4" id="KW-1185">Reference proteome</keyword>